<evidence type="ECO:0000313" key="2">
    <source>
        <dbReference type="EMBL" id="MBL1088030.1"/>
    </source>
</evidence>
<dbReference type="RefSeq" id="WP_201801242.1">
    <property type="nucleotide sequence ID" value="NZ_JAERRI010000001.1"/>
</dbReference>
<comment type="caution">
    <text evidence="2">The sequence shown here is derived from an EMBL/GenBank/DDBJ whole genome shotgun (WGS) entry which is preliminary data.</text>
</comment>
<dbReference type="EMBL" id="JAERRI010000001">
    <property type="protein sequence ID" value="MBL1088030.1"/>
    <property type="molecule type" value="Genomic_DNA"/>
</dbReference>
<accession>A0ABS1MJW6</accession>
<organism evidence="2 3">
    <name type="scientific">Streptomyces siderophoricus</name>
    <dbReference type="NCBI Taxonomy" id="2802281"/>
    <lineage>
        <taxon>Bacteria</taxon>
        <taxon>Bacillati</taxon>
        <taxon>Actinomycetota</taxon>
        <taxon>Actinomycetes</taxon>
        <taxon>Kitasatosporales</taxon>
        <taxon>Streptomycetaceae</taxon>
        <taxon>Streptomyces</taxon>
    </lineage>
</organism>
<name>A0ABS1MJW6_9ACTN</name>
<feature type="region of interest" description="Disordered" evidence="1">
    <location>
        <begin position="111"/>
        <end position="132"/>
    </location>
</feature>
<gene>
    <name evidence="2" type="ORF">JK360_01245</name>
</gene>
<dbReference type="Proteomes" id="UP000629371">
    <property type="component" value="Unassembled WGS sequence"/>
</dbReference>
<evidence type="ECO:0000313" key="3">
    <source>
        <dbReference type="Proteomes" id="UP000629371"/>
    </source>
</evidence>
<keyword evidence="3" id="KW-1185">Reference proteome</keyword>
<reference evidence="2 3" key="1">
    <citation type="submission" date="2021-01" db="EMBL/GenBank/DDBJ databases">
        <title>WGS of actinomycetes isolated from Thailand.</title>
        <authorList>
            <person name="Thawai C."/>
        </authorList>
    </citation>
    <scope>NUCLEOTIDE SEQUENCE [LARGE SCALE GENOMIC DNA]</scope>
    <source>
        <strain evidence="2 3">CH9-7</strain>
    </source>
</reference>
<proteinExistence type="predicted"/>
<evidence type="ECO:0000256" key="1">
    <source>
        <dbReference type="SAM" id="MobiDB-lite"/>
    </source>
</evidence>
<sequence length="132" mass="14210">MRDSEAGAQVRQQADQVQVEVTDCRAEDAHAVFGALNALFTSNRATEDVPRGSPGMQPTVWAASVDVSEAPAEVAPRRLTEPVTVTLQGGYQAVHRLHAGLARTFAVQDVGSASGDQEKEVQLRLRTRKMPS</sequence>
<protein>
    <submittedName>
        <fullName evidence="2">Uncharacterized protein</fullName>
    </submittedName>
</protein>